<evidence type="ECO:0000313" key="2">
    <source>
        <dbReference type="EMBL" id="OVZ90677.1"/>
    </source>
</evidence>
<dbReference type="AlphaFoldDB" id="A0A209AD44"/>
<accession>A0A209AD44</accession>
<gene>
    <name evidence="2" type="ORF">CBW57_00540</name>
</gene>
<proteinExistence type="predicted"/>
<comment type="caution">
    <text evidence="2">The sequence shown here is derived from an EMBL/GenBank/DDBJ whole genome shotgun (WGS) entry which is preliminary data.</text>
</comment>
<dbReference type="EMBL" id="NHOI01000001">
    <property type="protein sequence ID" value="OVZ90677.1"/>
    <property type="molecule type" value="Genomic_DNA"/>
</dbReference>
<protein>
    <recommendedName>
        <fullName evidence="1">DUF4325 domain-containing protein</fullName>
    </recommendedName>
</protein>
<dbReference type="Proteomes" id="UP000196440">
    <property type="component" value="Unassembled WGS sequence"/>
</dbReference>
<name>A0A209AD44_YERIN</name>
<reference evidence="2 3" key="1">
    <citation type="submission" date="2017-05" db="EMBL/GenBank/DDBJ databases">
        <title>Whole genome sequencing of Yersinia kristensenii.</title>
        <authorList>
            <person name="Campioni F."/>
        </authorList>
    </citation>
    <scope>NUCLEOTIDE SEQUENCE [LARGE SCALE GENOMIC DNA]</scope>
    <source>
        <strain evidence="2 3">CFSAN060536</strain>
    </source>
</reference>
<evidence type="ECO:0000259" key="1">
    <source>
        <dbReference type="Pfam" id="PF14213"/>
    </source>
</evidence>
<feature type="domain" description="DUF4325" evidence="1">
    <location>
        <begin position="102"/>
        <end position="161"/>
    </location>
</feature>
<dbReference type="Pfam" id="PF14213">
    <property type="entry name" value="DUF4325"/>
    <property type="match status" value="1"/>
</dbReference>
<dbReference type="InterPro" id="IPR025474">
    <property type="entry name" value="DUF4325"/>
</dbReference>
<evidence type="ECO:0000313" key="3">
    <source>
        <dbReference type="Proteomes" id="UP000196440"/>
    </source>
</evidence>
<sequence>MAVEGQLGLSQHRGQGLPSLLTSLDNKNIVNFKIQTGFAFLEATSEGVVFFENKKSFLQGTKISFIVKFTEPKYTSKSTTISVINTIGKYPFGRKKHDGNASGEEFRDDYLIPALNNYDIVNIELDGVMGYASSFLEEVFGGLLRKGFNNNELLARLNLISEKKFIIAQIQKYIKGS</sequence>
<organism evidence="2 3">
    <name type="scientific">Yersinia intermedia</name>
    <dbReference type="NCBI Taxonomy" id="631"/>
    <lineage>
        <taxon>Bacteria</taxon>
        <taxon>Pseudomonadati</taxon>
        <taxon>Pseudomonadota</taxon>
        <taxon>Gammaproteobacteria</taxon>
        <taxon>Enterobacterales</taxon>
        <taxon>Yersiniaceae</taxon>
        <taxon>Yersinia</taxon>
    </lineage>
</organism>